<accession>A0A1V4DF88</accession>
<evidence type="ECO:0000313" key="1">
    <source>
        <dbReference type="EMBL" id="OPF87187.1"/>
    </source>
</evidence>
<dbReference type="RefSeq" id="WP_079345480.1">
    <property type="nucleotide sequence ID" value="NZ_MVAB01000001.1"/>
</dbReference>
<comment type="caution">
    <text evidence="1">The sequence shown here is derived from an EMBL/GenBank/DDBJ whole genome shotgun (WGS) entry which is preliminary data.</text>
</comment>
<proteinExistence type="predicted"/>
<gene>
    <name evidence="1" type="ORF">BW731_02650</name>
</gene>
<dbReference type="EMBL" id="MVAB01000001">
    <property type="protein sequence ID" value="OPF87187.1"/>
    <property type="molecule type" value="Genomic_DNA"/>
</dbReference>
<dbReference type="Proteomes" id="UP000189970">
    <property type="component" value="Unassembled WGS sequence"/>
</dbReference>
<protein>
    <submittedName>
        <fullName evidence="1">Uncharacterized protein</fullName>
    </submittedName>
</protein>
<name>A0A1V4DF88_9ENTE</name>
<sequence>MNYYGYSLLAMYYARNVEGSYATAKAILWQEIKYDGEYEDILREGIKQAKDIIDNEKEIDWNPSKISKMCGITEGRTKNDRLYFYTEQFISLKKVELRIGGIDMVESLENNM</sequence>
<organism evidence="1 2">
    <name type="scientific">Vagococcus martis</name>
    <dbReference type="NCBI Taxonomy" id="1768210"/>
    <lineage>
        <taxon>Bacteria</taxon>
        <taxon>Bacillati</taxon>
        <taxon>Bacillota</taxon>
        <taxon>Bacilli</taxon>
        <taxon>Lactobacillales</taxon>
        <taxon>Enterococcaceae</taxon>
        <taxon>Vagococcus</taxon>
    </lineage>
</organism>
<dbReference type="AlphaFoldDB" id="A0A1V4DF88"/>
<keyword evidence="2" id="KW-1185">Reference proteome</keyword>
<reference evidence="1 2" key="1">
    <citation type="submission" date="2017-02" db="EMBL/GenBank/DDBJ databases">
        <title>Vagococcus cremeus sp. nov., isolated from the small intestine of a marten, Martes flavigula.</title>
        <authorList>
            <person name="Tak E.J."/>
            <person name="Bae J.-W."/>
        </authorList>
    </citation>
    <scope>NUCLEOTIDE SEQUENCE [LARGE SCALE GENOMIC DNA]</scope>
    <source>
        <strain evidence="1 2">D7T301</strain>
    </source>
</reference>
<evidence type="ECO:0000313" key="2">
    <source>
        <dbReference type="Proteomes" id="UP000189970"/>
    </source>
</evidence>